<dbReference type="InterPro" id="IPR052523">
    <property type="entry name" value="Trichothecene_AcTrans"/>
</dbReference>
<dbReference type="RefSeq" id="WP_349637392.1">
    <property type="nucleotide sequence ID" value="NZ_CP090958.1"/>
</dbReference>
<dbReference type="SUPFAM" id="SSF55729">
    <property type="entry name" value="Acyl-CoA N-acyltransferases (Nat)"/>
    <property type="match status" value="1"/>
</dbReference>
<dbReference type="EMBL" id="CP090958">
    <property type="protein sequence ID" value="WGW10612.1"/>
    <property type="molecule type" value="Genomic_DNA"/>
</dbReference>
<evidence type="ECO:0000313" key="3">
    <source>
        <dbReference type="Proteomes" id="UP001209083"/>
    </source>
</evidence>
<dbReference type="PANTHER" id="PTHR42791">
    <property type="entry name" value="GNAT FAMILY ACETYLTRANSFERASE"/>
    <property type="match status" value="1"/>
</dbReference>
<feature type="domain" description="N-acetyltransferase" evidence="1">
    <location>
        <begin position="1"/>
        <end position="100"/>
    </location>
</feature>
<dbReference type="InterPro" id="IPR016181">
    <property type="entry name" value="Acyl_CoA_acyltransferase"/>
</dbReference>
<dbReference type="Gene3D" id="3.40.630.30">
    <property type="match status" value="1"/>
</dbReference>
<dbReference type="InterPro" id="IPR013653">
    <property type="entry name" value="GCN5-like_dom"/>
</dbReference>
<name>A0ABY8QNR6_9MICO</name>
<dbReference type="InterPro" id="IPR000182">
    <property type="entry name" value="GNAT_dom"/>
</dbReference>
<dbReference type="Proteomes" id="UP001209083">
    <property type="component" value="Chromosome"/>
</dbReference>
<reference evidence="2 3" key="1">
    <citation type="submission" date="2023-05" db="EMBL/GenBank/DDBJ databases">
        <title>Lithophilousrod everest ZFBP1038 complete genpme.</title>
        <authorList>
            <person name="Tian M."/>
        </authorList>
    </citation>
    <scope>NUCLEOTIDE SEQUENCE [LARGE SCALE GENOMIC DNA]</scope>
    <source>
        <strain evidence="2 3">ZFBP1038</strain>
    </source>
</reference>
<organism evidence="2 3">
    <name type="scientific">Saxibacter everestensis</name>
    <dbReference type="NCBI Taxonomy" id="2909229"/>
    <lineage>
        <taxon>Bacteria</taxon>
        <taxon>Bacillati</taxon>
        <taxon>Actinomycetota</taxon>
        <taxon>Actinomycetes</taxon>
        <taxon>Micrococcales</taxon>
        <taxon>Brevibacteriaceae</taxon>
        <taxon>Saxibacter</taxon>
    </lineage>
</organism>
<sequence length="102" mass="10679">MAELHGSRLAALSGISLPAAPAGSWTLETVGVDEVHQGVGLGTAVTSEGLSMIDKRGDPVALETSDERNVRLYQRLGFTTVATTAIPDGPIVFSMSRVVRSQ</sequence>
<accession>A0ABY8QNR6</accession>
<protein>
    <submittedName>
        <fullName evidence="2">GNAT family N-acetyltransferase</fullName>
    </submittedName>
</protein>
<proteinExistence type="predicted"/>
<keyword evidence="3" id="KW-1185">Reference proteome</keyword>
<dbReference type="PROSITE" id="PS51186">
    <property type="entry name" value="GNAT"/>
    <property type="match status" value="1"/>
</dbReference>
<dbReference type="PANTHER" id="PTHR42791:SF2">
    <property type="entry name" value="N-ACETYLTRANSFERASE DOMAIN-CONTAINING PROTEIN"/>
    <property type="match status" value="1"/>
</dbReference>
<dbReference type="Pfam" id="PF08445">
    <property type="entry name" value="FR47"/>
    <property type="match status" value="1"/>
</dbReference>
<evidence type="ECO:0000259" key="1">
    <source>
        <dbReference type="PROSITE" id="PS51186"/>
    </source>
</evidence>
<gene>
    <name evidence="2" type="ORF">LWF01_10725</name>
</gene>
<evidence type="ECO:0000313" key="2">
    <source>
        <dbReference type="EMBL" id="WGW10612.1"/>
    </source>
</evidence>